<proteinExistence type="inferred from homology"/>
<accession>A0A1V0GYH4</accession>
<geneLocation type="plasmid" evidence="6 7">
    <name>unnamed4</name>
</geneLocation>
<comment type="similarity">
    <text evidence="2">Belongs to the bacterial solute-binding protein 2 family.</text>
</comment>
<comment type="subcellular location">
    <subcellularLocation>
        <location evidence="1">Cell envelope</location>
    </subcellularLocation>
</comment>
<dbReference type="CDD" id="cd19996">
    <property type="entry name" value="PBP1_ABC_sugar_binding-like"/>
    <property type="match status" value="1"/>
</dbReference>
<evidence type="ECO:0000256" key="4">
    <source>
        <dbReference type="SAM" id="SignalP"/>
    </source>
</evidence>
<dbReference type="PANTHER" id="PTHR46847:SF1">
    <property type="entry name" value="D-ALLOSE-BINDING PERIPLASMIC PROTEIN-RELATED"/>
    <property type="match status" value="1"/>
</dbReference>
<dbReference type="KEGG" id="pye:A6J80_21450"/>
<evidence type="ECO:0000259" key="5">
    <source>
        <dbReference type="Pfam" id="PF13407"/>
    </source>
</evidence>
<dbReference type="GO" id="GO:0030313">
    <property type="term" value="C:cell envelope"/>
    <property type="evidence" value="ECO:0007669"/>
    <property type="project" value="UniProtKB-SubCell"/>
</dbReference>
<dbReference type="InterPro" id="IPR028082">
    <property type="entry name" value="Peripla_BP_I"/>
</dbReference>
<dbReference type="GO" id="GO:0030246">
    <property type="term" value="F:carbohydrate binding"/>
    <property type="evidence" value="ECO:0007669"/>
    <property type="project" value="UniProtKB-ARBA"/>
</dbReference>
<sequence length="386" mass="41542">MTMKKATRQTMLAGVLAPFVATAQGGAMAQVANVDIDKEYDAQVALMSATPNGPADKPWEQWFDAELADTSAHAKPGPYRVCFSNASVSNAWRVTGWTTMKAEVDLHPNEIASFDYADAQGNDDKQISDIRSFLNSGSCDVLIVSPNTSAALTPVVEEACKQLPVITFDRSVNTSCPVTAVRSIGGYAWGKAAADYVVANVPKGGNVLVLRTAPGLDIFETRWAAAEKVFAEADVKVIGNEFVGGDRAKAKATVVDYLSRTGHIDAVWVDLGVVSVAVAEAFQDMGLPYPVITGEDEQDYLQAWKDDGFKGIAPTYPAFQWRTAVQAALKVLKGEPVPAPEWILPQPVITEAERDAFIDPQLPPLHFATCGCESMPGYPQRWGAND</sequence>
<dbReference type="EMBL" id="CP020444">
    <property type="protein sequence ID" value="ARC38868.2"/>
    <property type="molecule type" value="Genomic_DNA"/>
</dbReference>
<evidence type="ECO:0000313" key="6">
    <source>
        <dbReference type="EMBL" id="ARC38868.2"/>
    </source>
</evidence>
<evidence type="ECO:0000256" key="3">
    <source>
        <dbReference type="ARBA" id="ARBA00022729"/>
    </source>
</evidence>
<keyword evidence="7" id="KW-1185">Reference proteome</keyword>
<evidence type="ECO:0000256" key="2">
    <source>
        <dbReference type="ARBA" id="ARBA00007639"/>
    </source>
</evidence>
<dbReference type="SUPFAM" id="SSF53822">
    <property type="entry name" value="Periplasmic binding protein-like I"/>
    <property type="match status" value="1"/>
</dbReference>
<dbReference type="Proteomes" id="UP000191257">
    <property type="component" value="Plasmid unnamed4"/>
</dbReference>
<protein>
    <submittedName>
        <fullName evidence="6">ABC transporter substrate-binding protein</fullName>
    </submittedName>
</protein>
<evidence type="ECO:0000313" key="7">
    <source>
        <dbReference type="Proteomes" id="UP000191257"/>
    </source>
</evidence>
<evidence type="ECO:0000256" key="1">
    <source>
        <dbReference type="ARBA" id="ARBA00004196"/>
    </source>
</evidence>
<name>A0A1V0GYH4_9RHOB</name>
<dbReference type="InterPro" id="IPR025997">
    <property type="entry name" value="SBP_2_dom"/>
</dbReference>
<dbReference type="Gene3D" id="3.40.50.2300">
    <property type="match status" value="2"/>
</dbReference>
<keyword evidence="6" id="KW-0614">Plasmid</keyword>
<gene>
    <name evidence="6" type="ORF">A6J80_21450</name>
</gene>
<reference evidence="6" key="1">
    <citation type="submission" date="2017-12" db="EMBL/GenBank/DDBJ databases">
        <title>FDA dAtabase for Regulatory Grade micrObial Sequences (FDA-ARGOS): Supporting development and validation of Infectious Disease Dx tests.</title>
        <authorList>
            <person name="Campos J."/>
            <person name="Goldberg B."/>
            <person name="Tallon L."/>
            <person name="Sadzewicz L."/>
            <person name="Sengamalay N."/>
            <person name="Ott S."/>
            <person name="Godinez A."/>
            <person name="Nagaraj S."/>
            <person name="Vyas G."/>
            <person name="Aluvathingal J."/>
            <person name="Nadendla S."/>
            <person name="Geyer C."/>
            <person name="Nandy P."/>
            <person name="Hobson J."/>
            <person name="Sichtig H."/>
        </authorList>
    </citation>
    <scope>NUCLEOTIDE SEQUENCE</scope>
    <source>
        <strain evidence="6">FDAARGOS_252</strain>
        <plasmid evidence="6">unnamed4</plasmid>
    </source>
</reference>
<keyword evidence="3 4" id="KW-0732">Signal</keyword>
<dbReference type="Pfam" id="PF13407">
    <property type="entry name" value="Peripla_BP_4"/>
    <property type="match status" value="1"/>
</dbReference>
<organism evidence="6 7">
    <name type="scientific">Paracoccus yeei</name>
    <dbReference type="NCBI Taxonomy" id="147645"/>
    <lineage>
        <taxon>Bacteria</taxon>
        <taxon>Pseudomonadati</taxon>
        <taxon>Pseudomonadota</taxon>
        <taxon>Alphaproteobacteria</taxon>
        <taxon>Rhodobacterales</taxon>
        <taxon>Paracoccaceae</taxon>
        <taxon>Paracoccus</taxon>
    </lineage>
</organism>
<feature type="chain" id="PRO_5015201168" evidence="4">
    <location>
        <begin position="30"/>
        <end position="386"/>
    </location>
</feature>
<feature type="domain" description="Periplasmic binding protein" evidence="5">
    <location>
        <begin position="82"/>
        <end position="335"/>
    </location>
</feature>
<dbReference type="PANTHER" id="PTHR46847">
    <property type="entry name" value="D-ALLOSE-BINDING PERIPLASMIC PROTEIN-RELATED"/>
    <property type="match status" value="1"/>
</dbReference>
<dbReference type="AlphaFoldDB" id="A0A1V0GYH4"/>
<feature type="signal peptide" evidence="4">
    <location>
        <begin position="1"/>
        <end position="29"/>
    </location>
</feature>